<gene>
    <name evidence="1" type="ORF">IG616_18255</name>
</gene>
<organism evidence="1 2">
    <name type="scientific">Roseibium litorale</name>
    <dbReference type="NCBI Taxonomy" id="2803841"/>
    <lineage>
        <taxon>Bacteria</taxon>
        <taxon>Pseudomonadati</taxon>
        <taxon>Pseudomonadota</taxon>
        <taxon>Alphaproteobacteria</taxon>
        <taxon>Hyphomicrobiales</taxon>
        <taxon>Stappiaceae</taxon>
        <taxon>Roseibium</taxon>
    </lineage>
</organism>
<dbReference type="InterPro" id="IPR019056">
    <property type="entry name" value="Phage_TAC_6"/>
</dbReference>
<dbReference type="Proteomes" id="UP000632063">
    <property type="component" value="Unassembled WGS sequence"/>
</dbReference>
<dbReference type="RefSeq" id="WP_192149617.1">
    <property type="nucleotide sequence ID" value="NZ_JACYXI010000013.1"/>
</dbReference>
<dbReference type="Pfam" id="PF09550">
    <property type="entry name" value="Phage_TAC_6"/>
    <property type="match status" value="1"/>
</dbReference>
<reference evidence="1 2" key="2">
    <citation type="journal article" date="2021" name="Int. J. Syst. Evol. Microbiol.">
        <title>Roseibium litorale sp. nov., isolated from a tidal flat sediment and proposal for the reclassification of Labrenzia polysiphoniae as Roseibium polysiphoniae comb. nov.</title>
        <authorList>
            <person name="Liu Y."/>
            <person name="Pei T."/>
            <person name="Du J."/>
            <person name="Chao M."/>
            <person name="Deng M.R."/>
            <person name="Zhu H."/>
        </authorList>
    </citation>
    <scope>NUCLEOTIDE SEQUENCE [LARGE SCALE GENOMIC DNA]</scope>
    <source>
        <strain evidence="1 2">4C16A</strain>
    </source>
</reference>
<evidence type="ECO:0000313" key="2">
    <source>
        <dbReference type="Proteomes" id="UP000632063"/>
    </source>
</evidence>
<proteinExistence type="predicted"/>
<protein>
    <submittedName>
        <fullName evidence="1">Phage tail assembly chaperone</fullName>
    </submittedName>
</protein>
<sequence>MPWQTLMERAMGGLCWRPADFWAATPRELAAALGLIRQKAALGRRDFDRLMGQFPDRLD</sequence>
<keyword evidence="2" id="KW-1185">Reference proteome</keyword>
<evidence type="ECO:0000313" key="1">
    <source>
        <dbReference type="EMBL" id="MBD8893493.1"/>
    </source>
</evidence>
<name>A0ABR9CRV9_9HYPH</name>
<comment type="caution">
    <text evidence="1">The sequence shown here is derived from an EMBL/GenBank/DDBJ whole genome shotgun (WGS) entry which is preliminary data.</text>
</comment>
<dbReference type="EMBL" id="JACYXI010000013">
    <property type="protein sequence ID" value="MBD8893493.1"/>
    <property type="molecule type" value="Genomic_DNA"/>
</dbReference>
<accession>A0ABR9CRV9</accession>
<reference evidence="2" key="1">
    <citation type="submission" date="2020-09" db="EMBL/GenBank/DDBJ databases">
        <title>The genome sequence of strain Labrenzia suaedae 4C16A.</title>
        <authorList>
            <person name="Liu Y."/>
        </authorList>
    </citation>
    <scope>NUCLEOTIDE SEQUENCE [LARGE SCALE GENOMIC DNA]</scope>
    <source>
        <strain evidence="2">4C16A</strain>
    </source>
</reference>